<dbReference type="RefSeq" id="WP_087456791.1">
    <property type="nucleotide sequence ID" value="NZ_CP021434.1"/>
</dbReference>
<keyword evidence="7" id="KW-1185">Reference proteome</keyword>
<evidence type="ECO:0000313" key="7">
    <source>
        <dbReference type="Proteomes" id="UP000195437"/>
    </source>
</evidence>
<keyword evidence="2 4" id="KW-0547">Nucleotide-binding</keyword>
<dbReference type="AlphaFoldDB" id="A0A1Y0ILL6"/>
<name>A0A1Y0ILL6_9BACL</name>
<evidence type="ECO:0000259" key="5">
    <source>
        <dbReference type="PROSITE" id="PS50975"/>
    </source>
</evidence>
<dbReference type="EMBL" id="CP021434">
    <property type="protein sequence ID" value="ARU61411.1"/>
    <property type="molecule type" value="Genomic_DNA"/>
</dbReference>
<reference evidence="7" key="1">
    <citation type="submission" date="2017-05" db="EMBL/GenBank/DDBJ databases">
        <authorList>
            <person name="Sung H."/>
        </authorList>
    </citation>
    <scope>NUCLEOTIDE SEQUENCE [LARGE SCALE GENOMIC DNA]</scope>
    <source>
        <strain evidence="7">AR23208</strain>
    </source>
</reference>
<dbReference type="GO" id="GO:0016874">
    <property type="term" value="F:ligase activity"/>
    <property type="evidence" value="ECO:0007669"/>
    <property type="project" value="UniProtKB-KW"/>
</dbReference>
<protein>
    <recommendedName>
        <fullName evidence="5">ATP-grasp domain-containing protein</fullName>
    </recommendedName>
</protein>
<keyword evidence="3 4" id="KW-0067">ATP-binding</keyword>
<sequence>MTQKSFIFIENMYPLVLARRSVMAKEQGYRTVLISPALTEQEKKAISDFETQKNNDVPVFDQYITTDDFDLETLRGFVAQVETEYPAGAFMTSIGMFHKGHLVGSNVALLAEERGLPSPNADAVFRCNNKYLMRDALRDQGVPTVDFGLATDETTAVEHANRIGYPIILKPLNGAASHMIVKCANAEEVVTKFRDAMERLPNSTNIGAYKSAHSYPNRKGEILDFDPLRSMLIEKYIPGREASVELLITEDQIFPLIVHDKVTMSEKERCFYEHLLVVPPQRFTDEEVQEMKDYAVAVAKAVGLKNTFSHVELRYGENGMGPQLLEINPRIGGMFVQDSIKAMVGIDAMTTCVGLSDGTFKAEAEYQSSEEIHAMFTIYPPHSGLLEQVDGLEELAEMPGMILSRQTMPNGMIIHAEDEECFAVMCFLKAESYEKVYEIYDKALEIVTFTVNPNVTSQEEVTNA</sequence>
<evidence type="ECO:0000313" key="6">
    <source>
        <dbReference type="EMBL" id="ARU61411.1"/>
    </source>
</evidence>
<dbReference type="KEGG" id="tum:CBW65_10655"/>
<evidence type="ECO:0000256" key="1">
    <source>
        <dbReference type="ARBA" id="ARBA00022598"/>
    </source>
</evidence>
<dbReference type="GO" id="GO:0046872">
    <property type="term" value="F:metal ion binding"/>
    <property type="evidence" value="ECO:0007669"/>
    <property type="project" value="InterPro"/>
</dbReference>
<dbReference type="InterPro" id="IPR052032">
    <property type="entry name" value="ATP-dep_AA_Ligase"/>
</dbReference>
<dbReference type="Gene3D" id="3.30.470.20">
    <property type="entry name" value="ATP-grasp fold, B domain"/>
    <property type="match status" value="1"/>
</dbReference>
<dbReference type="GO" id="GO:0005524">
    <property type="term" value="F:ATP binding"/>
    <property type="evidence" value="ECO:0007669"/>
    <property type="project" value="UniProtKB-UniRule"/>
</dbReference>
<dbReference type="PROSITE" id="PS50975">
    <property type="entry name" value="ATP_GRASP"/>
    <property type="match status" value="1"/>
</dbReference>
<dbReference type="Pfam" id="PF13535">
    <property type="entry name" value="ATP-grasp_4"/>
    <property type="match status" value="1"/>
</dbReference>
<proteinExistence type="predicted"/>
<gene>
    <name evidence="6" type="ORF">CBW65_10655</name>
</gene>
<feature type="domain" description="ATP-grasp" evidence="5">
    <location>
        <begin position="134"/>
        <end position="357"/>
    </location>
</feature>
<keyword evidence="1" id="KW-0436">Ligase</keyword>
<dbReference type="InterPro" id="IPR011761">
    <property type="entry name" value="ATP-grasp"/>
</dbReference>
<organism evidence="6 7">
    <name type="scientific">Tumebacillus avium</name>
    <dbReference type="NCBI Taxonomy" id="1903704"/>
    <lineage>
        <taxon>Bacteria</taxon>
        <taxon>Bacillati</taxon>
        <taxon>Bacillota</taxon>
        <taxon>Bacilli</taxon>
        <taxon>Bacillales</taxon>
        <taxon>Alicyclobacillaceae</taxon>
        <taxon>Tumebacillus</taxon>
    </lineage>
</organism>
<evidence type="ECO:0000256" key="4">
    <source>
        <dbReference type="PROSITE-ProRule" id="PRU00409"/>
    </source>
</evidence>
<accession>A0A1Y0ILL6</accession>
<dbReference type="PANTHER" id="PTHR43585:SF2">
    <property type="entry name" value="ATP-GRASP ENZYME FSQD"/>
    <property type="match status" value="1"/>
</dbReference>
<evidence type="ECO:0000256" key="3">
    <source>
        <dbReference type="ARBA" id="ARBA00022840"/>
    </source>
</evidence>
<dbReference type="OrthoDB" id="9813261at2"/>
<dbReference type="SUPFAM" id="SSF56059">
    <property type="entry name" value="Glutathione synthetase ATP-binding domain-like"/>
    <property type="match status" value="1"/>
</dbReference>
<dbReference type="PANTHER" id="PTHR43585">
    <property type="entry name" value="FUMIPYRROLE BIOSYNTHESIS PROTEIN C"/>
    <property type="match status" value="1"/>
</dbReference>
<evidence type="ECO:0000256" key="2">
    <source>
        <dbReference type="ARBA" id="ARBA00022741"/>
    </source>
</evidence>
<dbReference type="Proteomes" id="UP000195437">
    <property type="component" value="Chromosome"/>
</dbReference>